<dbReference type="STRING" id="273068.TTE1541"/>
<organism evidence="11 12">
    <name type="scientific">Caldanaerobacter subterraneus subsp. tengcongensis (strain DSM 15242 / JCM 11007 / NBRC 100824 / MB4)</name>
    <name type="common">Thermoanaerobacter tengcongensis</name>
    <dbReference type="NCBI Taxonomy" id="273068"/>
    <lineage>
        <taxon>Bacteria</taxon>
        <taxon>Bacillati</taxon>
        <taxon>Bacillota</taxon>
        <taxon>Clostridia</taxon>
        <taxon>Thermoanaerobacterales</taxon>
        <taxon>Thermoanaerobacteraceae</taxon>
        <taxon>Caldanaerobacter</taxon>
    </lineage>
</organism>
<dbReference type="InterPro" id="IPR043519">
    <property type="entry name" value="NT_sf"/>
</dbReference>
<dbReference type="eggNOG" id="COG1669">
    <property type="taxonomic scope" value="Bacteria"/>
</dbReference>
<dbReference type="KEGG" id="tte:TTE1541"/>
<evidence type="ECO:0000313" key="12">
    <source>
        <dbReference type="Proteomes" id="UP000000555"/>
    </source>
</evidence>
<dbReference type="SUPFAM" id="SSF81301">
    <property type="entry name" value="Nucleotidyltransferase"/>
    <property type="match status" value="1"/>
</dbReference>
<dbReference type="InterPro" id="IPR002934">
    <property type="entry name" value="Polymerase_NTP_transf_dom"/>
</dbReference>
<evidence type="ECO:0000256" key="5">
    <source>
        <dbReference type="ARBA" id="ARBA00022723"/>
    </source>
</evidence>
<dbReference type="GO" id="GO:0005524">
    <property type="term" value="F:ATP binding"/>
    <property type="evidence" value="ECO:0007669"/>
    <property type="project" value="UniProtKB-KW"/>
</dbReference>
<proteinExistence type="inferred from homology"/>
<dbReference type="Pfam" id="PF01909">
    <property type="entry name" value="NTP_transf_2"/>
    <property type="match status" value="1"/>
</dbReference>
<evidence type="ECO:0000256" key="4">
    <source>
        <dbReference type="ARBA" id="ARBA00022695"/>
    </source>
</evidence>
<protein>
    <submittedName>
        <fullName evidence="11">Predicted nucleotidyltransferases</fullName>
    </submittedName>
</protein>
<keyword evidence="2" id="KW-1277">Toxin-antitoxin system</keyword>
<dbReference type="Gene3D" id="3.30.460.10">
    <property type="entry name" value="Beta Polymerase, domain 2"/>
    <property type="match status" value="1"/>
</dbReference>
<keyword evidence="4" id="KW-0548">Nucleotidyltransferase</keyword>
<evidence type="ECO:0000256" key="3">
    <source>
        <dbReference type="ARBA" id="ARBA00022679"/>
    </source>
</evidence>
<dbReference type="PANTHER" id="PTHR33571">
    <property type="entry name" value="SSL8005 PROTEIN"/>
    <property type="match status" value="1"/>
</dbReference>
<dbReference type="HOGENOM" id="CLU_130257_10_3_9"/>
<keyword evidence="6" id="KW-0547">Nucleotide-binding</keyword>
<accession>Q8R9Q8</accession>
<dbReference type="AlphaFoldDB" id="Q8R9Q8"/>
<dbReference type="InterPro" id="IPR052038">
    <property type="entry name" value="Type-VII_TA_antitoxin"/>
</dbReference>
<evidence type="ECO:0000256" key="9">
    <source>
        <dbReference type="ARBA" id="ARBA00038276"/>
    </source>
</evidence>
<keyword evidence="5" id="KW-0479">Metal-binding</keyword>
<keyword evidence="8" id="KW-0460">Magnesium</keyword>
<dbReference type="EMBL" id="AE008691">
    <property type="protein sequence ID" value="AAM24752.1"/>
    <property type="molecule type" value="Genomic_DNA"/>
</dbReference>
<comment type="cofactor">
    <cofactor evidence="1">
        <name>Mg(2+)</name>
        <dbReference type="ChEBI" id="CHEBI:18420"/>
    </cofactor>
</comment>
<keyword evidence="12" id="KW-1185">Reference proteome</keyword>
<dbReference type="GO" id="GO:0016779">
    <property type="term" value="F:nucleotidyltransferase activity"/>
    <property type="evidence" value="ECO:0007669"/>
    <property type="project" value="UniProtKB-KW"/>
</dbReference>
<comment type="similarity">
    <text evidence="9">Belongs to the MntA antitoxin family.</text>
</comment>
<evidence type="ECO:0000256" key="6">
    <source>
        <dbReference type="ARBA" id="ARBA00022741"/>
    </source>
</evidence>
<name>Q8R9Q8_CALS4</name>
<dbReference type="Proteomes" id="UP000000555">
    <property type="component" value="Chromosome"/>
</dbReference>
<keyword evidence="3" id="KW-0808">Transferase</keyword>
<evidence type="ECO:0000256" key="1">
    <source>
        <dbReference type="ARBA" id="ARBA00001946"/>
    </source>
</evidence>
<feature type="domain" description="Polymerase nucleotidyl transferase" evidence="10">
    <location>
        <begin position="2"/>
        <end position="84"/>
    </location>
</feature>
<evidence type="ECO:0000256" key="8">
    <source>
        <dbReference type="ARBA" id="ARBA00022842"/>
    </source>
</evidence>
<dbReference type="GO" id="GO:0046872">
    <property type="term" value="F:metal ion binding"/>
    <property type="evidence" value="ECO:0007669"/>
    <property type="project" value="UniProtKB-KW"/>
</dbReference>
<dbReference type="PANTHER" id="PTHR33571:SF14">
    <property type="entry name" value="PROTEIN ADENYLYLTRANSFERASE MJ0435-RELATED"/>
    <property type="match status" value="1"/>
</dbReference>
<evidence type="ECO:0000256" key="2">
    <source>
        <dbReference type="ARBA" id="ARBA00022649"/>
    </source>
</evidence>
<reference evidence="11 12" key="1">
    <citation type="journal article" date="2002" name="Genome Res.">
        <title>A complete sequence of the T. tengcongensis genome.</title>
        <authorList>
            <person name="Bao Q."/>
            <person name="Tian Y."/>
            <person name="Li W."/>
            <person name="Xu Z."/>
            <person name="Xuan Z."/>
            <person name="Hu S."/>
            <person name="Dong W."/>
            <person name="Yang J."/>
            <person name="Chen Y."/>
            <person name="Xue Y."/>
            <person name="Xu Y."/>
            <person name="Lai X."/>
            <person name="Huang L."/>
            <person name="Dong X."/>
            <person name="Ma Y."/>
            <person name="Ling L."/>
            <person name="Tan H."/>
            <person name="Chen R."/>
            <person name="Wang J."/>
            <person name="Yu J."/>
            <person name="Yang H."/>
        </authorList>
    </citation>
    <scope>NUCLEOTIDE SEQUENCE [LARGE SCALE GENOMIC DNA]</scope>
    <source>
        <strain evidence="12">DSM 15242 / JCM 11007 / NBRC 100824 / MB4</strain>
    </source>
</reference>
<evidence type="ECO:0000313" key="11">
    <source>
        <dbReference type="EMBL" id="AAM24752.1"/>
    </source>
</evidence>
<evidence type="ECO:0000256" key="7">
    <source>
        <dbReference type="ARBA" id="ARBA00022840"/>
    </source>
</evidence>
<dbReference type="CDD" id="cd05403">
    <property type="entry name" value="NT_KNTase_like"/>
    <property type="match status" value="1"/>
</dbReference>
<keyword evidence="7" id="KW-0067">ATP-binding</keyword>
<gene>
    <name evidence="11" type="ordered locus">TTE1541</name>
</gene>
<evidence type="ECO:0000259" key="10">
    <source>
        <dbReference type="Pfam" id="PF01909"/>
    </source>
</evidence>
<sequence>MRNIKKKLKKKYGAKFMGIFGSFARNEQTEVSDIDILVEFEKPIGLKFFELADYLEEILDMKGDLLTFEAVKQKRRLNVKGDLIYVLPTCS</sequence>